<reference evidence="2 3" key="1">
    <citation type="submission" date="2017-12" db="EMBL/GenBank/DDBJ databases">
        <title>Isolation and characterization of estrogens degradatiion strain Microbacterium hominis SJTG1.</title>
        <authorList>
            <person name="Xiong W."/>
            <person name="Yin C."/>
            <person name="Zheng D."/>
            <person name="Liang R."/>
        </authorList>
    </citation>
    <scope>NUCLEOTIDE SEQUENCE [LARGE SCALE GENOMIC DNA]</scope>
    <source>
        <strain evidence="2 3">SJTG1</strain>
    </source>
</reference>
<evidence type="ECO:0008006" key="4">
    <source>
        <dbReference type="Google" id="ProtNLM"/>
    </source>
</evidence>
<accession>A0A2K9DPZ3</accession>
<dbReference type="PROSITE" id="PS51257">
    <property type="entry name" value="PROKAR_LIPOPROTEIN"/>
    <property type="match status" value="1"/>
</dbReference>
<evidence type="ECO:0000313" key="2">
    <source>
        <dbReference type="EMBL" id="AUG30448.1"/>
    </source>
</evidence>
<dbReference type="AlphaFoldDB" id="A0A2K9DPZ3"/>
<dbReference type="RefSeq" id="WP_101306737.1">
    <property type="nucleotide sequence ID" value="NZ_CP025299.1"/>
</dbReference>
<organism evidence="2 3">
    <name type="scientific">Microbacterium hominis</name>
    <dbReference type="NCBI Taxonomy" id="162426"/>
    <lineage>
        <taxon>Bacteria</taxon>
        <taxon>Bacillati</taxon>
        <taxon>Actinomycetota</taxon>
        <taxon>Actinomycetes</taxon>
        <taxon>Micrococcales</taxon>
        <taxon>Microbacteriaceae</taxon>
        <taxon>Microbacterium</taxon>
    </lineage>
</organism>
<evidence type="ECO:0000313" key="3">
    <source>
        <dbReference type="Proteomes" id="UP000233276"/>
    </source>
</evidence>
<dbReference type="EMBL" id="CP025299">
    <property type="protein sequence ID" value="AUG30448.1"/>
    <property type="molecule type" value="Genomic_DNA"/>
</dbReference>
<name>A0A2K9DPZ3_9MICO</name>
<feature type="signal peptide" evidence="1">
    <location>
        <begin position="1"/>
        <end position="30"/>
    </location>
</feature>
<feature type="chain" id="PRO_5014662326" description="Lipoprotein" evidence="1">
    <location>
        <begin position="31"/>
        <end position="148"/>
    </location>
</feature>
<keyword evidence="1" id="KW-0732">Signal</keyword>
<sequence>MTARRRRLALVAAAASAVVLVGCSTGPSDADRAAWSAWSESVIGSAPDTAVGGMLAAVEGGPAATLDFAEPSPFRAVELRCIGADRAQFALVYTAGGQTLSTTQDIVCQQGALRTPIAIPTAVQNLTAVSVSATSPEGTGMWTAQVQH</sequence>
<dbReference type="KEGG" id="mhos:CXR34_13940"/>
<gene>
    <name evidence="2" type="ORF">CXR34_13940</name>
</gene>
<proteinExistence type="predicted"/>
<protein>
    <recommendedName>
        <fullName evidence="4">Lipoprotein</fullName>
    </recommendedName>
</protein>
<evidence type="ECO:0000256" key="1">
    <source>
        <dbReference type="SAM" id="SignalP"/>
    </source>
</evidence>
<dbReference type="Proteomes" id="UP000233276">
    <property type="component" value="Chromosome"/>
</dbReference>